<dbReference type="EC" id="3.5.1.91" evidence="2"/>
<dbReference type="InterPro" id="IPR032466">
    <property type="entry name" value="Metal_Hydrolase"/>
</dbReference>
<dbReference type="SUPFAM" id="SSF51338">
    <property type="entry name" value="Composite domain of metallo-dependent hydrolases"/>
    <property type="match status" value="1"/>
</dbReference>
<evidence type="ECO:0000313" key="3">
    <source>
        <dbReference type="Proteomes" id="UP000193963"/>
    </source>
</evidence>
<dbReference type="Gene3D" id="2.30.40.10">
    <property type="entry name" value="Urease, subunit C, domain 1"/>
    <property type="match status" value="1"/>
</dbReference>
<dbReference type="SUPFAM" id="SSF51556">
    <property type="entry name" value="Metallo-dependent hydrolases"/>
    <property type="match status" value="1"/>
</dbReference>
<dbReference type="RefSeq" id="WP_085888682.1">
    <property type="nucleotide sequence ID" value="NZ_FWFN01000005.1"/>
</dbReference>
<dbReference type="InterPro" id="IPR013108">
    <property type="entry name" value="Amidohydro_3"/>
</dbReference>
<dbReference type="OrthoDB" id="9811399at2"/>
<dbReference type="EMBL" id="FWFN01000005">
    <property type="protein sequence ID" value="SLN54394.1"/>
    <property type="molecule type" value="Genomic_DNA"/>
</dbReference>
<proteinExistence type="predicted"/>
<dbReference type="PANTHER" id="PTHR22642">
    <property type="entry name" value="IMIDAZOLONEPROPIONASE"/>
    <property type="match status" value="1"/>
</dbReference>
<keyword evidence="2" id="KW-0378">Hydrolase</keyword>
<dbReference type="AlphaFoldDB" id="A0A1X6ZL77"/>
<protein>
    <submittedName>
        <fullName evidence="2">N-substituted formamide deformylase</fullName>
        <ecNumber evidence="2">3.5.1.91</ecNumber>
    </submittedName>
</protein>
<feature type="domain" description="Amidohydrolase 3" evidence="1">
    <location>
        <begin position="39"/>
        <end position="517"/>
    </location>
</feature>
<organism evidence="2 3">
    <name type="scientific">Pseudooceanicola marinus</name>
    <dbReference type="NCBI Taxonomy" id="396013"/>
    <lineage>
        <taxon>Bacteria</taxon>
        <taxon>Pseudomonadati</taxon>
        <taxon>Pseudomonadota</taxon>
        <taxon>Alphaproteobacteria</taxon>
        <taxon>Rhodobacterales</taxon>
        <taxon>Paracoccaceae</taxon>
        <taxon>Pseudooceanicola</taxon>
    </lineage>
</organism>
<dbReference type="Gene3D" id="3.10.310.70">
    <property type="match status" value="1"/>
</dbReference>
<sequence length="543" mass="57600">MDDLLITNARRIADGAPVSVALREGLIARVNGGPAEAARVIDAGGRWLGAAFVESHLHIFSGGVALNRLNLAHVHDEATLAAEVRTWAETRTDLPLICGYAANYDLVGEGRRPDRHILDAILPEQPLFIVSTDLHAGWANTAALRACGFMDAVPDLPGAEVVLGPDGLPNGELRENGAMDPVYALDQNGGRENLGIGGHEPGAVTEAARAADKAAILDALKTCAAHGITLAVNMDGNLYQARLFTELAQADLLPIRVSLPMTLAPGQDDARIAALLEAAGRPPVGKLSFGRVKMFMDGVFDTWTALRTDDYPDRPGFRGEPLFAPARFAEICIRADAAGLQIATHCVGDGAVRAVVDGYELAAKANGRLDARHRIEHLDMVHPDDVARIADLGIIASMQPVHPPGSAGLPLEPTISIMGRNRWRDTFPWARLKSAGVGLAFGTDWPVSPLSPMVAIHAALTRRAWAEDVPDQRLSLADVFSAYTAGGARADHREAQLGRLEPGLAADLILLDGDPRALMSSPDACSVALTLCARRAVHDTLSG</sequence>
<dbReference type="InterPro" id="IPR033932">
    <property type="entry name" value="YtcJ-like"/>
</dbReference>
<dbReference type="PANTHER" id="PTHR22642:SF2">
    <property type="entry name" value="PROTEIN LONG AFTER FAR-RED 3"/>
    <property type="match status" value="1"/>
</dbReference>
<name>A0A1X6ZL77_9RHOB</name>
<keyword evidence="3" id="KW-1185">Reference proteome</keyword>
<evidence type="ECO:0000313" key="2">
    <source>
        <dbReference type="EMBL" id="SLN54394.1"/>
    </source>
</evidence>
<evidence type="ECO:0000259" key="1">
    <source>
        <dbReference type="Pfam" id="PF07969"/>
    </source>
</evidence>
<dbReference type="GO" id="GO:0016810">
    <property type="term" value="F:hydrolase activity, acting on carbon-nitrogen (but not peptide) bonds"/>
    <property type="evidence" value="ECO:0007669"/>
    <property type="project" value="InterPro"/>
</dbReference>
<reference evidence="2 3" key="1">
    <citation type="submission" date="2017-03" db="EMBL/GenBank/DDBJ databases">
        <authorList>
            <person name="Afonso C.L."/>
            <person name="Miller P.J."/>
            <person name="Scott M.A."/>
            <person name="Spackman E."/>
            <person name="Goraichik I."/>
            <person name="Dimitrov K.M."/>
            <person name="Suarez D.L."/>
            <person name="Swayne D.E."/>
        </authorList>
    </citation>
    <scope>NUCLEOTIDE SEQUENCE [LARGE SCALE GENOMIC DNA]</scope>
    <source>
        <strain evidence="2 3">CECT 7751</strain>
    </source>
</reference>
<dbReference type="CDD" id="cd01300">
    <property type="entry name" value="YtcJ_like"/>
    <property type="match status" value="1"/>
</dbReference>
<dbReference type="Gene3D" id="3.20.20.140">
    <property type="entry name" value="Metal-dependent hydrolases"/>
    <property type="match status" value="1"/>
</dbReference>
<dbReference type="InterPro" id="IPR011059">
    <property type="entry name" value="Metal-dep_hydrolase_composite"/>
</dbReference>
<accession>A0A1X6ZL77</accession>
<dbReference type="Proteomes" id="UP000193963">
    <property type="component" value="Unassembled WGS sequence"/>
</dbReference>
<dbReference type="Pfam" id="PF07969">
    <property type="entry name" value="Amidohydro_3"/>
    <property type="match status" value="1"/>
</dbReference>
<gene>
    <name evidence="2" type="primary">nfdA_1</name>
    <name evidence="2" type="ORF">PSM7751_02641</name>
</gene>